<evidence type="ECO:0000313" key="1">
    <source>
        <dbReference type="EMBL" id="STI77266.1"/>
    </source>
</evidence>
<protein>
    <submittedName>
        <fullName evidence="1">Uncharacterized protein</fullName>
    </submittedName>
</protein>
<organism evidence="1 2">
    <name type="scientific">Escherichia coli</name>
    <dbReference type="NCBI Taxonomy" id="562"/>
    <lineage>
        <taxon>Bacteria</taxon>
        <taxon>Pseudomonadati</taxon>
        <taxon>Pseudomonadota</taxon>
        <taxon>Gammaproteobacteria</taxon>
        <taxon>Enterobacterales</taxon>
        <taxon>Enterobacteriaceae</taxon>
        <taxon>Escherichia</taxon>
    </lineage>
</organism>
<evidence type="ECO:0000313" key="2">
    <source>
        <dbReference type="Proteomes" id="UP000254405"/>
    </source>
</evidence>
<dbReference type="Proteomes" id="UP000254405">
    <property type="component" value="Unassembled WGS sequence"/>
</dbReference>
<name>A0A376TKP7_ECOLX</name>
<proteinExistence type="predicted"/>
<dbReference type="EMBL" id="UGCO01000001">
    <property type="protein sequence ID" value="STI77266.1"/>
    <property type="molecule type" value="Genomic_DNA"/>
</dbReference>
<accession>A0A376TKP7</accession>
<dbReference type="AlphaFoldDB" id="A0A376TKP7"/>
<sequence>MKKMLFLPLWQCLLQDVLNRRLLWKQTDSSKPKETITPFLRFGN</sequence>
<reference evidence="1 2" key="1">
    <citation type="submission" date="2018-06" db="EMBL/GenBank/DDBJ databases">
        <authorList>
            <consortium name="Pathogen Informatics"/>
            <person name="Doyle S."/>
        </authorList>
    </citation>
    <scope>NUCLEOTIDE SEQUENCE [LARGE SCALE GENOMIC DNA]</scope>
    <source>
        <strain evidence="1 2">NCTC8985</strain>
    </source>
</reference>
<gene>
    <name evidence="1" type="ORF">NCTC8985_02558</name>
</gene>